<dbReference type="EMBL" id="BMSV01000004">
    <property type="protein sequence ID" value="GGQ04200.1"/>
    <property type="molecule type" value="Genomic_DNA"/>
</dbReference>
<evidence type="ECO:0000313" key="3">
    <source>
        <dbReference type="EMBL" id="GGQ04200.1"/>
    </source>
</evidence>
<keyword evidence="1" id="KW-0560">Oxidoreductase</keyword>
<reference evidence="3" key="1">
    <citation type="journal article" date="2014" name="Int. J. Syst. Evol. Microbiol.">
        <title>Complete genome sequence of Corynebacterium casei LMG S-19264T (=DSM 44701T), isolated from a smear-ripened cheese.</title>
        <authorList>
            <consortium name="US DOE Joint Genome Institute (JGI-PGF)"/>
            <person name="Walter F."/>
            <person name="Albersmeier A."/>
            <person name="Kalinowski J."/>
            <person name="Ruckert C."/>
        </authorList>
    </citation>
    <scope>NUCLEOTIDE SEQUENCE</scope>
    <source>
        <strain evidence="3">JCM 4335</strain>
    </source>
</reference>
<sequence>MEDTDSKDTPTTRTPHTTATRTPHTADALDAGTTHAAHPLGAPEVPDTTGILDEALERLHASGPERQGWLSNHAPMAVEALVRRGRAPRVHRWLDAYRDRLEDMPAPRARVTRDNWREALGDPARIADWAGYFERETSGRPWREVLAEWWPRLLPGIAGGATHPVIRVGHAVRTLLTTEETAPRVTELAHALGYWAARHQPLPPLATLAAAPTAAAALDAVPAVPDQTEGIRHRLAQLTALPGWGAAPGGPDAARGLLAELVTAATHRYATHAHGEPVMLVHAATAPNAVLRTLPALPRDLWAPSVGAAWAASAAVTAAYTPAAAVPYRPAAVPTAEEVFERAAAHGDDHVIKFADTALDVGDPVALAATVRSVGLIDPWFG</sequence>
<protein>
    <recommendedName>
        <fullName evidence="5">DUF4243 domain-containing protein</fullName>
    </recommendedName>
</protein>
<keyword evidence="4" id="KW-1185">Reference proteome</keyword>
<accession>A0A918B2I5</accession>
<proteinExistence type="predicted"/>
<dbReference type="Proteomes" id="UP000654123">
    <property type="component" value="Unassembled WGS sequence"/>
</dbReference>
<evidence type="ECO:0000256" key="2">
    <source>
        <dbReference type="SAM" id="MobiDB-lite"/>
    </source>
</evidence>
<name>A0A918B2I5_9ACTN</name>
<evidence type="ECO:0000256" key="1">
    <source>
        <dbReference type="ARBA" id="ARBA00023002"/>
    </source>
</evidence>
<organism evidence="3 4">
    <name type="scientific">Streptomyces roseolilacinus</name>
    <dbReference type="NCBI Taxonomy" id="66904"/>
    <lineage>
        <taxon>Bacteria</taxon>
        <taxon>Bacillati</taxon>
        <taxon>Actinomycetota</taxon>
        <taxon>Actinomycetes</taxon>
        <taxon>Kitasatosporales</taxon>
        <taxon>Streptomycetaceae</taxon>
        <taxon>Streptomyces</taxon>
    </lineage>
</organism>
<feature type="compositionally biased region" description="Basic and acidic residues" evidence="2">
    <location>
        <begin position="1"/>
        <end position="10"/>
    </location>
</feature>
<feature type="region of interest" description="Disordered" evidence="2">
    <location>
        <begin position="1"/>
        <end position="25"/>
    </location>
</feature>
<feature type="compositionally biased region" description="Low complexity" evidence="2">
    <location>
        <begin position="11"/>
        <end position="25"/>
    </location>
</feature>
<gene>
    <name evidence="3" type="ORF">GCM10010249_23230</name>
</gene>
<comment type="caution">
    <text evidence="3">The sequence shown here is derived from an EMBL/GenBank/DDBJ whole genome shotgun (WGS) entry which is preliminary data.</text>
</comment>
<dbReference type="Pfam" id="PF14027">
    <property type="entry name" value="Questin_oxidase"/>
    <property type="match status" value="1"/>
</dbReference>
<evidence type="ECO:0000313" key="4">
    <source>
        <dbReference type="Proteomes" id="UP000654123"/>
    </source>
</evidence>
<reference evidence="3" key="2">
    <citation type="submission" date="2020-09" db="EMBL/GenBank/DDBJ databases">
        <authorList>
            <person name="Sun Q."/>
            <person name="Ohkuma M."/>
        </authorList>
    </citation>
    <scope>NUCLEOTIDE SEQUENCE</scope>
    <source>
        <strain evidence="3">JCM 4335</strain>
    </source>
</reference>
<evidence type="ECO:0008006" key="5">
    <source>
        <dbReference type="Google" id="ProtNLM"/>
    </source>
</evidence>
<dbReference type="GO" id="GO:0016491">
    <property type="term" value="F:oxidoreductase activity"/>
    <property type="evidence" value="ECO:0007669"/>
    <property type="project" value="UniProtKB-KW"/>
</dbReference>
<dbReference type="AlphaFoldDB" id="A0A918B2I5"/>
<dbReference type="InterPro" id="IPR025337">
    <property type="entry name" value="Questin_oxidase-like"/>
</dbReference>